<sequence length="149" mass="17034">MIIGVVIIKINFKHDVNGQKLVIAVVQDYETSQVLMVAYMNKEALTKTLETGVAHYWSTSRNKLWLKGESSGNTQKVKEIFTDCDMDAVVLKVEQTGAACHEGYYSCFFREFDVEKINENKTDLEDLNENDLKIIAERLFNPEDVYGDK</sequence>
<dbReference type="Proteomes" id="UP000825015">
    <property type="component" value="Chromosome"/>
</dbReference>
<accession>A0ACA8R0X2</accession>
<reference evidence="1" key="1">
    <citation type="submission" date="2019-06" db="EMBL/GenBank/DDBJ databases">
        <title>Complete genome sequence of Methanobrevibacter arboriphilus strain SA.</title>
        <authorList>
            <person name="Asakawa S."/>
        </authorList>
    </citation>
    <scope>NUCLEOTIDE SEQUENCE</scope>
    <source>
        <strain evidence="1">SA</strain>
    </source>
</reference>
<protein>
    <submittedName>
        <fullName evidence="1">Phosphoribosyl-AMP cyclohydrolase</fullName>
    </submittedName>
</protein>
<gene>
    <name evidence="1" type="ORF">MarbSA_00900</name>
</gene>
<dbReference type="EMBL" id="AP019779">
    <property type="protein sequence ID" value="BBL61050.1"/>
    <property type="molecule type" value="Genomic_DNA"/>
</dbReference>
<name>A0ACA8R0X2_METAZ</name>
<keyword evidence="2" id="KW-1185">Reference proteome</keyword>
<evidence type="ECO:0000313" key="2">
    <source>
        <dbReference type="Proteomes" id="UP000825015"/>
    </source>
</evidence>
<evidence type="ECO:0000313" key="1">
    <source>
        <dbReference type="EMBL" id="BBL61050.1"/>
    </source>
</evidence>
<organism evidence="1 2">
    <name type="scientific">Methanobrevibacter arboriphilus</name>
    <dbReference type="NCBI Taxonomy" id="39441"/>
    <lineage>
        <taxon>Archaea</taxon>
        <taxon>Methanobacteriati</taxon>
        <taxon>Methanobacteriota</taxon>
        <taxon>Methanomada group</taxon>
        <taxon>Methanobacteria</taxon>
        <taxon>Methanobacteriales</taxon>
        <taxon>Methanobacteriaceae</taxon>
        <taxon>Methanobrevibacter</taxon>
    </lineage>
</organism>
<proteinExistence type="predicted"/>